<protein>
    <submittedName>
        <fullName evidence="1">Uncharacterized protein</fullName>
    </submittedName>
</protein>
<dbReference type="AlphaFoldDB" id="A0A329X9K5"/>
<sequence>MNSCTLGLGLDLQLQKKLRTGNERNIKGAQPFMPSPSKQKQYSASSIAISDILSESALTSQPIITDLINPQKIEMSEGVKNILNNKEGGGDLVFKALQIKPSDETLPFNALKIIDTYQEEMPDKDMSISAYWAPQGGYVDIPVQPNLSRHPQYVFTPGFSGCSFVVDKMNKDTLRVRHVQGGQEDVEYNNQNIDHGMGMITAMEFRDYGYHEADGKVMENTYGFAFLKFNPEKKQWQLHYQKIAAAPNIINIKTKSSWLPFNKPSIEADTFTSKDMKVSGYNRKDVNDNHSIPVIFQVASLLAALTHPGHIVIYTPGDSLPCRRDAS</sequence>
<proteinExistence type="predicted"/>
<comment type="caution">
    <text evidence="1">The sequence shown here is derived from an EMBL/GenBank/DDBJ whole genome shotgun (WGS) entry which is preliminary data.</text>
</comment>
<dbReference type="RefSeq" id="WP_112894755.1">
    <property type="nucleotide sequence ID" value="NZ_CAWNYH010000007.1"/>
</dbReference>
<name>A0A329X9K5_9GAMM</name>
<accession>A0A329X9K5</accession>
<dbReference type="GeneID" id="88805638"/>
<evidence type="ECO:0000313" key="2">
    <source>
        <dbReference type="Proteomes" id="UP000250919"/>
    </source>
</evidence>
<evidence type="ECO:0000313" key="1">
    <source>
        <dbReference type="EMBL" id="RAX13256.1"/>
    </source>
</evidence>
<dbReference type="EMBL" id="NSCM01000007">
    <property type="protein sequence ID" value="RAX13256.1"/>
    <property type="molecule type" value="Genomic_DNA"/>
</dbReference>
<dbReference type="Proteomes" id="UP000250919">
    <property type="component" value="Unassembled WGS sequence"/>
</dbReference>
<organism evidence="1 2">
    <name type="scientific">Photorhabdus bodei</name>
    <dbReference type="NCBI Taxonomy" id="2029681"/>
    <lineage>
        <taxon>Bacteria</taxon>
        <taxon>Pseudomonadati</taxon>
        <taxon>Pseudomonadota</taxon>
        <taxon>Gammaproteobacteria</taxon>
        <taxon>Enterobacterales</taxon>
        <taxon>Morganellaceae</taxon>
        <taxon>Photorhabdus</taxon>
    </lineage>
</organism>
<reference evidence="1 2" key="1">
    <citation type="journal article" date="2018" name="Int. J. Syst. Evol. Microbiol.">
        <title>Whole-genome-based revisit of Photorhabdus phylogeny: proposal for the elevation of most Photorhabdus subspecies to the species level and description of one novel species Photorhabdus bodei sp. nov., and one novel subspecies Photorhabdus laumondii subsp. clarkei subsp. nov.</title>
        <authorList>
            <person name="Machado R.A.R."/>
            <person name="Wuthrich D."/>
            <person name="Kuhnert P."/>
            <person name="Arce C.C.M."/>
            <person name="Thonen L."/>
            <person name="Ruiz C."/>
            <person name="Zhang X."/>
            <person name="Robert C.A.M."/>
            <person name="Karimi J."/>
            <person name="Kamali S."/>
            <person name="Ma J."/>
            <person name="Bruggmann R."/>
            <person name="Erb M."/>
        </authorList>
    </citation>
    <scope>NUCLEOTIDE SEQUENCE [LARGE SCALE GENOMIC DNA]</scope>
    <source>
        <strain evidence="1 2">LJ24-63</strain>
    </source>
</reference>
<gene>
    <name evidence="1" type="ORF">CKY02_07035</name>
</gene>